<dbReference type="GO" id="GO:0016705">
    <property type="term" value="F:oxidoreductase activity, acting on paired donors, with incorporation or reduction of molecular oxygen"/>
    <property type="evidence" value="ECO:0007669"/>
    <property type="project" value="UniProtKB-ARBA"/>
</dbReference>
<keyword evidence="5" id="KW-0411">Iron-sulfur</keyword>
<dbReference type="PANTHER" id="PTHR40562">
    <property type="match status" value="1"/>
</dbReference>
<feature type="domain" description="Rieske" evidence="7">
    <location>
        <begin position="36"/>
        <end position="136"/>
    </location>
</feature>
<dbReference type="GO" id="GO:0051537">
    <property type="term" value="F:2 iron, 2 sulfur cluster binding"/>
    <property type="evidence" value="ECO:0007669"/>
    <property type="project" value="UniProtKB-KW"/>
</dbReference>
<evidence type="ECO:0000256" key="3">
    <source>
        <dbReference type="ARBA" id="ARBA00023002"/>
    </source>
</evidence>
<dbReference type="InterPro" id="IPR036922">
    <property type="entry name" value="Rieske_2Fe-2S_sf"/>
</dbReference>
<evidence type="ECO:0000256" key="1">
    <source>
        <dbReference type="ARBA" id="ARBA00022714"/>
    </source>
</evidence>
<dbReference type="GO" id="GO:0004497">
    <property type="term" value="F:monooxygenase activity"/>
    <property type="evidence" value="ECO:0007669"/>
    <property type="project" value="UniProtKB-ARBA"/>
</dbReference>
<dbReference type="Pfam" id="PF13806">
    <property type="entry name" value="Rieske_2"/>
    <property type="match status" value="1"/>
</dbReference>
<protein>
    <submittedName>
        <fullName evidence="8">Nitrite reductase small subunit NirD</fullName>
    </submittedName>
</protein>
<dbReference type="EMBL" id="SOHE01000013">
    <property type="protein sequence ID" value="TFD55317.1"/>
    <property type="molecule type" value="Genomic_DNA"/>
</dbReference>
<gene>
    <name evidence="8" type="primary">nirD</name>
    <name evidence="8" type="ORF">E3T55_02170</name>
</gene>
<dbReference type="InterPro" id="IPR017941">
    <property type="entry name" value="Rieske_2Fe-2S"/>
</dbReference>
<sequence>MTIATPIAPSSADTTADLSTADLSTADLSSADLIWERACAVTDLEPSWGEAALVRMKQIALFLLSPTEIYAVAHCDPHTDAYVMARGIVGSKGDRPTIASPLHKEVYDLGTGECFSNPALALPTYQTRVVGGFIEVAVAA</sequence>
<dbReference type="GO" id="GO:0042128">
    <property type="term" value="P:nitrate assimilation"/>
    <property type="evidence" value="ECO:0007669"/>
    <property type="project" value="UniProtKB-KW"/>
</dbReference>
<comment type="caution">
    <text evidence="8">The sequence shown here is derived from an EMBL/GenBank/DDBJ whole genome shotgun (WGS) entry which is preliminary data.</text>
</comment>
<dbReference type="SUPFAM" id="SSF50022">
    <property type="entry name" value="ISP domain"/>
    <property type="match status" value="1"/>
</dbReference>
<keyword evidence="4" id="KW-0408">Iron</keyword>
<evidence type="ECO:0000313" key="9">
    <source>
        <dbReference type="Proteomes" id="UP000297447"/>
    </source>
</evidence>
<evidence type="ECO:0000256" key="4">
    <source>
        <dbReference type="ARBA" id="ARBA00023004"/>
    </source>
</evidence>
<name>A0A4R9ABF3_9MICO</name>
<keyword evidence="2" id="KW-0479">Metal-binding</keyword>
<evidence type="ECO:0000259" key="7">
    <source>
        <dbReference type="PROSITE" id="PS51296"/>
    </source>
</evidence>
<dbReference type="PROSITE" id="PS51300">
    <property type="entry name" value="NIRD"/>
    <property type="match status" value="1"/>
</dbReference>
<dbReference type="NCBIfam" id="TIGR02378">
    <property type="entry name" value="nirD_assim_sml"/>
    <property type="match status" value="1"/>
</dbReference>
<evidence type="ECO:0000256" key="6">
    <source>
        <dbReference type="ARBA" id="ARBA00023063"/>
    </source>
</evidence>
<organism evidence="8 9">
    <name type="scientific">Cryobacterium frigoriphilum</name>
    <dbReference type="NCBI Taxonomy" id="1259150"/>
    <lineage>
        <taxon>Bacteria</taxon>
        <taxon>Bacillati</taxon>
        <taxon>Actinomycetota</taxon>
        <taxon>Actinomycetes</taxon>
        <taxon>Micrococcales</taxon>
        <taxon>Microbacteriaceae</taxon>
        <taxon>Cryobacterium</taxon>
    </lineage>
</organism>
<dbReference type="GO" id="GO:0008942">
    <property type="term" value="F:nitrite reductase [NAD(P)H] activity"/>
    <property type="evidence" value="ECO:0007669"/>
    <property type="project" value="InterPro"/>
</dbReference>
<dbReference type="AlphaFoldDB" id="A0A4R9ABF3"/>
<keyword evidence="3" id="KW-0560">Oxidoreductase</keyword>
<dbReference type="CDD" id="cd03529">
    <property type="entry name" value="Rieske_NirD"/>
    <property type="match status" value="1"/>
</dbReference>
<keyword evidence="6" id="KW-0534">Nitrate assimilation</keyword>
<dbReference type="Gene3D" id="2.102.10.10">
    <property type="entry name" value="Rieske [2Fe-2S] iron-sulphur domain"/>
    <property type="match status" value="1"/>
</dbReference>
<evidence type="ECO:0000256" key="2">
    <source>
        <dbReference type="ARBA" id="ARBA00022723"/>
    </source>
</evidence>
<dbReference type="RefSeq" id="WP_134518000.1">
    <property type="nucleotide sequence ID" value="NZ_SOHE01000013.1"/>
</dbReference>
<keyword evidence="1" id="KW-0001">2Fe-2S</keyword>
<dbReference type="Proteomes" id="UP000297447">
    <property type="component" value="Unassembled WGS sequence"/>
</dbReference>
<dbReference type="PROSITE" id="PS51296">
    <property type="entry name" value="RIESKE"/>
    <property type="match status" value="1"/>
</dbReference>
<keyword evidence="9" id="KW-1185">Reference proteome</keyword>
<dbReference type="PANTHER" id="PTHR40562:SF1">
    <property type="entry name" value="NITRITE REDUCTASE (NADH) SMALL SUBUNIT"/>
    <property type="match status" value="1"/>
</dbReference>
<dbReference type="InterPro" id="IPR012748">
    <property type="entry name" value="Rieske-like_NirD"/>
</dbReference>
<dbReference type="InterPro" id="IPR017881">
    <property type="entry name" value="NirD"/>
</dbReference>
<dbReference type="GO" id="GO:0046872">
    <property type="term" value="F:metal ion binding"/>
    <property type="evidence" value="ECO:0007669"/>
    <property type="project" value="UniProtKB-KW"/>
</dbReference>
<evidence type="ECO:0000256" key="5">
    <source>
        <dbReference type="ARBA" id="ARBA00023014"/>
    </source>
</evidence>
<proteinExistence type="predicted"/>
<dbReference type="OrthoDB" id="3213360at2"/>
<evidence type="ECO:0000313" key="8">
    <source>
        <dbReference type="EMBL" id="TFD55317.1"/>
    </source>
</evidence>
<accession>A0A4R9ABF3</accession>
<reference evidence="8 9" key="1">
    <citation type="submission" date="2019-03" db="EMBL/GenBank/DDBJ databases">
        <title>Genomics of glacier-inhabiting Cryobacterium strains.</title>
        <authorList>
            <person name="Liu Q."/>
            <person name="Xin Y.-H."/>
        </authorList>
    </citation>
    <scope>NUCLEOTIDE SEQUENCE [LARGE SCALE GENOMIC DNA]</scope>
    <source>
        <strain evidence="8 9">Hh14</strain>
    </source>
</reference>